<feature type="transmembrane region" description="Helical" evidence="1">
    <location>
        <begin position="80"/>
        <end position="100"/>
    </location>
</feature>
<reference evidence="2" key="1">
    <citation type="submission" date="2022-07" db="EMBL/GenBank/DDBJ databases">
        <title>Taxonomic analysis of Microcella humidisoli nov. sp., isolated from riverside soil.</title>
        <authorList>
            <person name="Molina K.M."/>
            <person name="Kim S.B."/>
        </authorList>
    </citation>
    <scope>NUCLEOTIDE SEQUENCE</scope>
    <source>
        <strain evidence="2">MMS21-STM10</strain>
    </source>
</reference>
<gene>
    <name evidence="2" type="ORF">NNL39_08750</name>
</gene>
<dbReference type="PANTHER" id="PTHR36974:SF1">
    <property type="entry name" value="DOXX FAMILY MEMBRANE PROTEIN"/>
    <property type="match status" value="1"/>
</dbReference>
<keyword evidence="3" id="KW-1185">Reference proteome</keyword>
<evidence type="ECO:0000313" key="3">
    <source>
        <dbReference type="Proteomes" id="UP001060039"/>
    </source>
</evidence>
<dbReference type="Proteomes" id="UP001060039">
    <property type="component" value="Chromosome"/>
</dbReference>
<dbReference type="PANTHER" id="PTHR36974">
    <property type="entry name" value="MEMBRANE PROTEIN-RELATED"/>
    <property type="match status" value="1"/>
</dbReference>
<proteinExistence type="predicted"/>
<feature type="transmembrane region" description="Helical" evidence="1">
    <location>
        <begin position="55"/>
        <end position="73"/>
    </location>
</feature>
<feature type="transmembrane region" description="Helical" evidence="1">
    <location>
        <begin position="120"/>
        <end position="139"/>
    </location>
</feature>
<keyword evidence="1" id="KW-1133">Transmembrane helix</keyword>
<evidence type="ECO:0000313" key="2">
    <source>
        <dbReference type="EMBL" id="UTT61766.1"/>
    </source>
</evidence>
<dbReference type="RefSeq" id="WP_255158907.1">
    <property type="nucleotide sequence ID" value="NZ_CP101497.1"/>
</dbReference>
<feature type="transmembrane region" description="Helical" evidence="1">
    <location>
        <begin position="16"/>
        <end position="35"/>
    </location>
</feature>
<dbReference type="EMBL" id="CP101497">
    <property type="protein sequence ID" value="UTT61766.1"/>
    <property type="molecule type" value="Genomic_DNA"/>
</dbReference>
<keyword evidence="1" id="KW-0812">Transmembrane</keyword>
<accession>A0ABY5FUC6</accession>
<organism evidence="2 3">
    <name type="scientific">Microcella humidisoli</name>
    <dbReference type="NCBI Taxonomy" id="2963406"/>
    <lineage>
        <taxon>Bacteria</taxon>
        <taxon>Bacillati</taxon>
        <taxon>Actinomycetota</taxon>
        <taxon>Actinomycetes</taxon>
        <taxon>Micrococcales</taxon>
        <taxon>Microbacteriaceae</taxon>
        <taxon>Microcella</taxon>
    </lineage>
</organism>
<name>A0ABY5FUC6_9MICO</name>
<protein>
    <submittedName>
        <fullName evidence="2">DoxX family membrane protein</fullName>
    </submittedName>
</protein>
<evidence type="ECO:0000256" key="1">
    <source>
        <dbReference type="SAM" id="Phobius"/>
    </source>
</evidence>
<sequence length="158" mass="17495">MTTDTRARGTSWPQRIARWLLGAALVFAGTGHLTFGREEFLAQVPPWLPIEPDLIVLGSGVAEIALGIALLLARGRWRVWTGWATALFFLAIFPGNIAQFTEGRDGFGLDTDLARGIRLLFQPVLVVWALWSTGAWRAWREHRAARSAVGERSATMEP</sequence>
<keyword evidence="1" id="KW-0472">Membrane</keyword>